<dbReference type="OMA" id="KVEHWAP"/>
<dbReference type="FunFam" id="2.30.30.60:FF:000003">
    <property type="entry name" value="Predicted mechanosensitive ion channel"/>
    <property type="match status" value="1"/>
</dbReference>
<dbReference type="STRING" id="88036.D8QZB7"/>
<dbReference type="KEGG" id="smo:SELMODRAFT_81632"/>
<evidence type="ECO:0000256" key="1">
    <source>
        <dbReference type="ARBA" id="ARBA00004141"/>
    </source>
</evidence>
<dbReference type="AlphaFoldDB" id="D8QZB7"/>
<feature type="compositionally biased region" description="Low complexity" evidence="8">
    <location>
        <begin position="71"/>
        <end position="86"/>
    </location>
</feature>
<feature type="domain" description="Mechanosensitive ion channel MscS" evidence="10">
    <location>
        <begin position="602"/>
        <end position="666"/>
    </location>
</feature>
<dbReference type="Proteomes" id="UP000001514">
    <property type="component" value="Unassembled WGS sequence"/>
</dbReference>
<feature type="region of interest" description="Disordered" evidence="8">
    <location>
        <begin position="71"/>
        <end position="176"/>
    </location>
</feature>
<feature type="transmembrane region" description="Helical" evidence="9">
    <location>
        <begin position="194"/>
        <end position="217"/>
    </location>
</feature>
<evidence type="ECO:0000256" key="6">
    <source>
        <dbReference type="ARBA" id="ARBA00023136"/>
    </source>
</evidence>
<dbReference type="InterPro" id="IPR006685">
    <property type="entry name" value="MscS_channel_2nd"/>
</dbReference>
<feature type="compositionally biased region" description="Low complexity" evidence="8">
    <location>
        <begin position="37"/>
        <end position="52"/>
    </location>
</feature>
<keyword evidence="12" id="KW-1185">Reference proteome</keyword>
<evidence type="ECO:0000256" key="3">
    <source>
        <dbReference type="ARBA" id="ARBA00022448"/>
    </source>
</evidence>
<dbReference type="GO" id="GO:0005886">
    <property type="term" value="C:plasma membrane"/>
    <property type="evidence" value="ECO:0000318"/>
    <property type="project" value="GO_Central"/>
</dbReference>
<dbReference type="Gramene" id="EFJ34768">
    <property type="protein sequence ID" value="EFJ34768"/>
    <property type="gene ID" value="SELMODRAFT_81632"/>
</dbReference>
<dbReference type="InterPro" id="IPR010920">
    <property type="entry name" value="LSM_dom_sf"/>
</dbReference>
<proteinExistence type="inferred from homology"/>
<keyword evidence="5 9" id="KW-1133">Transmembrane helix</keyword>
<evidence type="ECO:0000313" key="12">
    <source>
        <dbReference type="Proteomes" id="UP000001514"/>
    </source>
</evidence>
<keyword evidence="6 7" id="KW-0472">Membrane</keyword>
<dbReference type="PANTHER" id="PTHR31618:SF7">
    <property type="entry name" value="MECHANOSENSITIVE ION CHANNEL PROTEIN"/>
    <property type="match status" value="1"/>
</dbReference>
<organism evidence="12">
    <name type="scientific">Selaginella moellendorffii</name>
    <name type="common">Spikemoss</name>
    <dbReference type="NCBI Taxonomy" id="88036"/>
    <lineage>
        <taxon>Eukaryota</taxon>
        <taxon>Viridiplantae</taxon>
        <taxon>Streptophyta</taxon>
        <taxon>Embryophyta</taxon>
        <taxon>Tracheophyta</taxon>
        <taxon>Lycopodiopsida</taxon>
        <taxon>Selaginellales</taxon>
        <taxon>Selaginellaceae</taxon>
        <taxon>Selaginella</taxon>
    </lineage>
</organism>
<dbReference type="GO" id="GO:0006820">
    <property type="term" value="P:monoatomic anion transport"/>
    <property type="evidence" value="ECO:0000318"/>
    <property type="project" value="GO_Central"/>
</dbReference>
<evidence type="ECO:0000256" key="4">
    <source>
        <dbReference type="ARBA" id="ARBA00022692"/>
    </source>
</evidence>
<feature type="transmembrane region" description="Helical" evidence="9">
    <location>
        <begin position="229"/>
        <end position="254"/>
    </location>
</feature>
<dbReference type="PIRSF" id="PIRSF017209">
    <property type="entry name" value="Memb_At2g17000_prd"/>
    <property type="match status" value="1"/>
</dbReference>
<feature type="transmembrane region" description="Helical" evidence="9">
    <location>
        <begin position="305"/>
        <end position="325"/>
    </location>
</feature>
<feature type="compositionally biased region" description="Pro residues" evidence="8">
    <location>
        <begin position="1"/>
        <end position="12"/>
    </location>
</feature>
<evidence type="ECO:0000313" key="11">
    <source>
        <dbReference type="EMBL" id="EFJ34768.1"/>
    </source>
</evidence>
<dbReference type="eggNOG" id="KOG4629">
    <property type="taxonomic scope" value="Eukaryota"/>
</dbReference>
<dbReference type="InterPro" id="IPR023408">
    <property type="entry name" value="MscS_beta-dom_sf"/>
</dbReference>
<reference evidence="11 12" key="1">
    <citation type="journal article" date="2011" name="Science">
        <title>The Selaginella genome identifies genetic changes associated with the evolution of vascular plants.</title>
        <authorList>
            <person name="Banks J.A."/>
            <person name="Nishiyama T."/>
            <person name="Hasebe M."/>
            <person name="Bowman J.L."/>
            <person name="Gribskov M."/>
            <person name="dePamphilis C."/>
            <person name="Albert V.A."/>
            <person name="Aono N."/>
            <person name="Aoyama T."/>
            <person name="Ambrose B.A."/>
            <person name="Ashton N.W."/>
            <person name="Axtell M.J."/>
            <person name="Barker E."/>
            <person name="Barker M.S."/>
            <person name="Bennetzen J.L."/>
            <person name="Bonawitz N.D."/>
            <person name="Chapple C."/>
            <person name="Cheng C."/>
            <person name="Correa L.G."/>
            <person name="Dacre M."/>
            <person name="DeBarry J."/>
            <person name="Dreyer I."/>
            <person name="Elias M."/>
            <person name="Engstrom E.M."/>
            <person name="Estelle M."/>
            <person name="Feng L."/>
            <person name="Finet C."/>
            <person name="Floyd S.K."/>
            <person name="Frommer W.B."/>
            <person name="Fujita T."/>
            <person name="Gramzow L."/>
            <person name="Gutensohn M."/>
            <person name="Harholt J."/>
            <person name="Hattori M."/>
            <person name="Heyl A."/>
            <person name="Hirai T."/>
            <person name="Hiwatashi Y."/>
            <person name="Ishikawa M."/>
            <person name="Iwata M."/>
            <person name="Karol K.G."/>
            <person name="Koehler B."/>
            <person name="Kolukisaoglu U."/>
            <person name="Kubo M."/>
            <person name="Kurata T."/>
            <person name="Lalonde S."/>
            <person name="Li K."/>
            <person name="Li Y."/>
            <person name="Litt A."/>
            <person name="Lyons E."/>
            <person name="Manning G."/>
            <person name="Maruyama T."/>
            <person name="Michael T.P."/>
            <person name="Mikami K."/>
            <person name="Miyazaki S."/>
            <person name="Morinaga S."/>
            <person name="Murata T."/>
            <person name="Mueller-Roeber B."/>
            <person name="Nelson D.R."/>
            <person name="Obara M."/>
            <person name="Oguri Y."/>
            <person name="Olmstead R.G."/>
            <person name="Onodera N."/>
            <person name="Petersen B.L."/>
            <person name="Pils B."/>
            <person name="Prigge M."/>
            <person name="Rensing S.A."/>
            <person name="Riano-Pachon D.M."/>
            <person name="Roberts A.W."/>
            <person name="Sato Y."/>
            <person name="Scheller H.V."/>
            <person name="Schulz B."/>
            <person name="Schulz C."/>
            <person name="Shakirov E.V."/>
            <person name="Shibagaki N."/>
            <person name="Shinohara N."/>
            <person name="Shippen D.E."/>
            <person name="Soerensen I."/>
            <person name="Sotooka R."/>
            <person name="Sugimoto N."/>
            <person name="Sugita M."/>
            <person name="Sumikawa N."/>
            <person name="Tanurdzic M."/>
            <person name="Theissen G."/>
            <person name="Ulvskov P."/>
            <person name="Wakazuki S."/>
            <person name="Weng J.K."/>
            <person name="Willats W.W."/>
            <person name="Wipf D."/>
            <person name="Wolf P.G."/>
            <person name="Yang L."/>
            <person name="Zimmer A.D."/>
            <person name="Zhu Q."/>
            <person name="Mitros T."/>
            <person name="Hellsten U."/>
            <person name="Loque D."/>
            <person name="Otillar R."/>
            <person name="Salamov A."/>
            <person name="Schmutz J."/>
            <person name="Shapiro H."/>
            <person name="Lindquist E."/>
            <person name="Lucas S."/>
            <person name="Rokhsar D."/>
            <person name="Grigoriev I.V."/>
        </authorList>
    </citation>
    <scope>NUCLEOTIDE SEQUENCE [LARGE SCALE GENOMIC DNA]</scope>
</reference>
<evidence type="ECO:0000256" key="2">
    <source>
        <dbReference type="ARBA" id="ARBA00008017"/>
    </source>
</evidence>
<evidence type="ECO:0000256" key="9">
    <source>
        <dbReference type="SAM" id="Phobius"/>
    </source>
</evidence>
<evidence type="ECO:0000256" key="7">
    <source>
        <dbReference type="PIRNR" id="PIRNR017209"/>
    </source>
</evidence>
<dbReference type="InterPro" id="IPR016688">
    <property type="entry name" value="MscS-like_plants/fungi"/>
</dbReference>
<feature type="transmembrane region" description="Helical" evidence="9">
    <location>
        <begin position="627"/>
        <end position="645"/>
    </location>
</feature>
<feature type="transmembrane region" description="Helical" evidence="9">
    <location>
        <begin position="583"/>
        <end position="607"/>
    </location>
</feature>
<dbReference type="HOGENOM" id="CLU_013552_0_0_1"/>
<feature type="transmembrane region" description="Helical" evidence="9">
    <location>
        <begin position="274"/>
        <end position="293"/>
    </location>
</feature>
<feature type="compositionally biased region" description="Pro residues" evidence="8">
    <location>
        <begin position="93"/>
        <end position="104"/>
    </location>
</feature>
<name>D8QZB7_SELML</name>
<comment type="similarity">
    <text evidence="2 7">Belongs to the MscS (TC 1.A.23) family.</text>
</comment>
<dbReference type="GO" id="GO:0008381">
    <property type="term" value="F:mechanosensitive monoatomic ion channel activity"/>
    <property type="evidence" value="ECO:0000318"/>
    <property type="project" value="GO_Central"/>
</dbReference>
<accession>D8QZB7</accession>
<keyword evidence="4 9" id="KW-0812">Transmembrane</keyword>
<feature type="region of interest" description="Disordered" evidence="8">
    <location>
        <begin position="1"/>
        <end position="56"/>
    </location>
</feature>
<dbReference type="GO" id="GO:0050982">
    <property type="term" value="P:detection of mechanical stimulus"/>
    <property type="evidence" value="ECO:0007669"/>
    <property type="project" value="UniProtKB-ARBA"/>
</dbReference>
<dbReference type="PANTHER" id="PTHR31618">
    <property type="entry name" value="MECHANOSENSITIVE ION CHANNEL PROTEIN 5"/>
    <property type="match status" value="1"/>
</dbReference>
<feature type="transmembrane region" description="Helical" evidence="9">
    <location>
        <begin position="551"/>
        <end position="571"/>
    </location>
</feature>
<evidence type="ECO:0000256" key="5">
    <source>
        <dbReference type="ARBA" id="ARBA00022989"/>
    </source>
</evidence>
<dbReference type="Pfam" id="PF00924">
    <property type="entry name" value="MS_channel_2nd"/>
    <property type="match status" value="1"/>
</dbReference>
<dbReference type="Gene3D" id="2.30.30.60">
    <property type="match status" value="1"/>
</dbReference>
<comment type="subcellular location">
    <subcellularLocation>
        <location evidence="1">Membrane</location>
        <topology evidence="1">Multi-pass membrane protein</topology>
    </subcellularLocation>
</comment>
<gene>
    <name evidence="11" type="ORF">SELMODRAFT_81632</name>
</gene>
<protein>
    <recommendedName>
        <fullName evidence="7">Mechanosensitive ion channel protein</fullName>
    </recommendedName>
</protein>
<evidence type="ECO:0000256" key="8">
    <source>
        <dbReference type="SAM" id="MobiDB-lite"/>
    </source>
</evidence>
<dbReference type="SUPFAM" id="SSF50182">
    <property type="entry name" value="Sm-like ribonucleoproteins"/>
    <property type="match status" value="1"/>
</dbReference>
<keyword evidence="3" id="KW-0813">Transport</keyword>
<dbReference type="InParanoid" id="D8QZB7"/>
<evidence type="ECO:0000259" key="10">
    <source>
        <dbReference type="Pfam" id="PF00924"/>
    </source>
</evidence>
<sequence length="786" mass="87280">MPAPSSSLPPPKNRGNGQGYHRLPSPNRQEQDPPKQSSAQSSPARRVSSPQVAEIFLGDAKNTTTLRNAIAAAATADSPPAAIPSPKTVSFDPAPPPAPAPPTIKEPKNSTPVDAVVVKAPARLKSKSRLAEPPPPPPQPREESKLATPGNAAAPGSGRLGGGDAAPPAEEEDPLRDVDLPDKYRHARWGCCSLFQLVALVLLTALLVCSVTVAVLRRRSILGLELWKWTVMVLVALSGRLLSGWIIHVAVFFIERNFLWRKRVLYFVYGLRKGVQTALWLTLALVAWLLLFDPKVERSTKNNRALLYVTKVLICLLIAAFVWLAKLLFVKVLASSYHVNTYFDRIQESLFSQYILEKLSGPPLEFVGDDDRGGAPPSLIKKKGLSFKVVDQSAPATAAAKKKDKASSDSVLSIDKLQKMNQRNVSAWNMKRLVMLVKQSNISTLSQTIDRSDDGQENEIQTEWQARAAAKEVFRNVAQPGSKQIVLEDLLRFLTPSEAHKALALFEGAAEAETITKKNLVNWVISVYRERRSLALSLNDTKTAVDKLHHIINAVTAVVIVIIWLLVLGIATSHLLIFASSQLLLIVFIFGNTCKTVFEAIIFLFVMHPYDVGDRCVIDGVQASGSILYMIVEEMNILTTVFLRYDNEKIYYPNSVLASKPISNYYRSPDMTDAIDFTVDMSTPVEKIAALKERVSKYISSKSAHWHNKSTIVVKDIEDMNRMKMALWVQHTMNYQNNGERLIRRSDLLIKLKTFFQELGIEYHLPPQEVTLSDNHTIAAHPFRLS</sequence>
<dbReference type="EMBL" id="GL377569">
    <property type="protein sequence ID" value="EFJ34768.1"/>
    <property type="molecule type" value="Genomic_DNA"/>
</dbReference>